<keyword evidence="8 13" id="KW-0675">Receptor</keyword>
<evidence type="ECO:0000313" key="14">
    <source>
        <dbReference type="Proteomes" id="UP000657372"/>
    </source>
</evidence>
<name>A0ABS0EZ10_9BURK</name>
<evidence type="ECO:0000256" key="10">
    <source>
        <dbReference type="PROSITE-ProRule" id="PRU01360"/>
    </source>
</evidence>
<evidence type="ECO:0000256" key="9">
    <source>
        <dbReference type="ARBA" id="ARBA00023237"/>
    </source>
</evidence>
<evidence type="ECO:0000256" key="6">
    <source>
        <dbReference type="ARBA" id="ARBA00022729"/>
    </source>
</evidence>
<accession>A0ABS0EZ10</accession>
<keyword evidence="7 10" id="KW-0472">Membrane</keyword>
<dbReference type="InterPro" id="IPR037066">
    <property type="entry name" value="Plug_dom_sf"/>
</dbReference>
<keyword evidence="3 10" id="KW-0813">Transport</keyword>
<comment type="similarity">
    <text evidence="2 10">Belongs to the TonB-dependent receptor family.</text>
</comment>
<dbReference type="Gene3D" id="2.40.170.20">
    <property type="entry name" value="TonB-dependent receptor, beta-barrel domain"/>
    <property type="match status" value="1"/>
</dbReference>
<feature type="domain" description="TonB-dependent receptor plug" evidence="12">
    <location>
        <begin position="47"/>
        <end position="149"/>
    </location>
</feature>
<protein>
    <submittedName>
        <fullName evidence="13">TonB-dependent receptor plug domain-containing protein</fullName>
    </submittedName>
</protein>
<dbReference type="InterPro" id="IPR012910">
    <property type="entry name" value="Plug_dom"/>
</dbReference>
<keyword evidence="4 10" id="KW-1134">Transmembrane beta strand</keyword>
<reference evidence="13 14" key="1">
    <citation type="submission" date="2020-11" db="EMBL/GenBank/DDBJ databases">
        <title>WGS of Herminiimonas contaminans strain Marseille-Q4544 isolated from planarians Schmidtea mediterranea.</title>
        <authorList>
            <person name="Kangale L."/>
        </authorList>
    </citation>
    <scope>NUCLEOTIDE SEQUENCE [LARGE SCALE GENOMIC DNA]</scope>
    <source>
        <strain evidence="13 14">Marseille-Q4544</strain>
    </source>
</reference>
<dbReference type="Gene3D" id="2.170.130.10">
    <property type="entry name" value="TonB-dependent receptor, plug domain"/>
    <property type="match status" value="1"/>
</dbReference>
<dbReference type="SUPFAM" id="SSF56935">
    <property type="entry name" value="Porins"/>
    <property type="match status" value="1"/>
</dbReference>
<feature type="chain" id="PRO_5046075730" evidence="11">
    <location>
        <begin position="26"/>
        <end position="389"/>
    </location>
</feature>
<dbReference type="PANTHER" id="PTHR30069">
    <property type="entry name" value="TONB-DEPENDENT OUTER MEMBRANE RECEPTOR"/>
    <property type="match status" value="1"/>
</dbReference>
<dbReference type="RefSeq" id="WP_195876744.1">
    <property type="nucleotide sequence ID" value="NZ_JADOEL010000035.1"/>
</dbReference>
<evidence type="ECO:0000256" key="5">
    <source>
        <dbReference type="ARBA" id="ARBA00022692"/>
    </source>
</evidence>
<keyword evidence="6 11" id="KW-0732">Signal</keyword>
<feature type="non-terminal residue" evidence="13">
    <location>
        <position position="389"/>
    </location>
</feature>
<evidence type="ECO:0000259" key="12">
    <source>
        <dbReference type="Pfam" id="PF07715"/>
    </source>
</evidence>
<dbReference type="Proteomes" id="UP000657372">
    <property type="component" value="Unassembled WGS sequence"/>
</dbReference>
<proteinExistence type="inferred from homology"/>
<feature type="signal peptide" evidence="11">
    <location>
        <begin position="1"/>
        <end position="25"/>
    </location>
</feature>
<evidence type="ECO:0000256" key="3">
    <source>
        <dbReference type="ARBA" id="ARBA00022448"/>
    </source>
</evidence>
<evidence type="ECO:0000313" key="13">
    <source>
        <dbReference type="EMBL" id="MBF8179792.1"/>
    </source>
</evidence>
<dbReference type="InterPro" id="IPR039426">
    <property type="entry name" value="TonB-dep_rcpt-like"/>
</dbReference>
<evidence type="ECO:0000256" key="2">
    <source>
        <dbReference type="ARBA" id="ARBA00009810"/>
    </source>
</evidence>
<dbReference type="InterPro" id="IPR036942">
    <property type="entry name" value="Beta-barrel_TonB_sf"/>
</dbReference>
<sequence>MKKPARHSLLIAGLASCALGTQAFADNEAYTLGQIEVAGSQQADVAEKSTTVWRISAEDIERRGARTLDEALAQIPGLNIRTGGEGSPRIDMRGQRTRQIKLLVNGIPVNSNADGQFNPALIPVTQIDEIVVRSATSSVLYGEGGTAGIINVITRRGNADHTTANVDARFGTNASRAVSASIGGQAGALDWFISADHQEHGDTRLSTDYVGTAEQPRGKRRNSDLDSTTITGNFGYQVNRDLKIGLGINAGEGSQGKPPGIYPSTDVFAQVPRYERYDNISQLSAQLSADWAITDRTRLRGWIYASQLRQDERRFDGSNYALLQSNRINGGFDKTSDSRSLGYHLQVEHLATDRLTLSAAIDTRRDSYGENGRIRDVAAGGGGGGGGGG</sequence>
<evidence type="ECO:0000256" key="8">
    <source>
        <dbReference type="ARBA" id="ARBA00023170"/>
    </source>
</evidence>
<evidence type="ECO:0000256" key="11">
    <source>
        <dbReference type="SAM" id="SignalP"/>
    </source>
</evidence>
<evidence type="ECO:0000256" key="7">
    <source>
        <dbReference type="ARBA" id="ARBA00023136"/>
    </source>
</evidence>
<dbReference type="PROSITE" id="PS51257">
    <property type="entry name" value="PROKAR_LIPOPROTEIN"/>
    <property type="match status" value="1"/>
</dbReference>
<evidence type="ECO:0000256" key="1">
    <source>
        <dbReference type="ARBA" id="ARBA00004571"/>
    </source>
</evidence>
<dbReference type="EMBL" id="JADOEL010000035">
    <property type="protein sequence ID" value="MBF8179792.1"/>
    <property type="molecule type" value="Genomic_DNA"/>
</dbReference>
<dbReference type="PANTHER" id="PTHR30069:SF29">
    <property type="entry name" value="HEMOGLOBIN AND HEMOGLOBIN-HAPTOGLOBIN-BINDING PROTEIN 1-RELATED"/>
    <property type="match status" value="1"/>
</dbReference>
<gene>
    <name evidence="13" type="ORF">IXC47_19095</name>
</gene>
<organism evidence="13 14">
    <name type="scientific">Herminiimonas contaminans</name>
    <dbReference type="NCBI Taxonomy" id="1111140"/>
    <lineage>
        <taxon>Bacteria</taxon>
        <taxon>Pseudomonadati</taxon>
        <taxon>Pseudomonadota</taxon>
        <taxon>Betaproteobacteria</taxon>
        <taxon>Burkholderiales</taxon>
        <taxon>Oxalobacteraceae</taxon>
        <taxon>Herminiimonas</taxon>
    </lineage>
</organism>
<keyword evidence="14" id="KW-1185">Reference proteome</keyword>
<evidence type="ECO:0000256" key="4">
    <source>
        <dbReference type="ARBA" id="ARBA00022452"/>
    </source>
</evidence>
<dbReference type="Pfam" id="PF07715">
    <property type="entry name" value="Plug"/>
    <property type="match status" value="1"/>
</dbReference>
<dbReference type="PROSITE" id="PS52016">
    <property type="entry name" value="TONB_DEPENDENT_REC_3"/>
    <property type="match status" value="1"/>
</dbReference>
<keyword evidence="5 10" id="KW-0812">Transmembrane</keyword>
<comment type="subcellular location">
    <subcellularLocation>
        <location evidence="1 10">Cell outer membrane</location>
        <topology evidence="1 10">Multi-pass membrane protein</topology>
    </subcellularLocation>
</comment>
<comment type="caution">
    <text evidence="13">The sequence shown here is derived from an EMBL/GenBank/DDBJ whole genome shotgun (WGS) entry which is preliminary data.</text>
</comment>
<keyword evidence="9 10" id="KW-0998">Cell outer membrane</keyword>